<dbReference type="EMBL" id="CM046391">
    <property type="protein sequence ID" value="KAI8560791.1"/>
    <property type="molecule type" value="Genomic_DNA"/>
</dbReference>
<protein>
    <submittedName>
        <fullName evidence="1">Uncharacterized protein</fullName>
    </submittedName>
</protein>
<evidence type="ECO:0000313" key="1">
    <source>
        <dbReference type="EMBL" id="KAI8560791.1"/>
    </source>
</evidence>
<sequence>MSKMRIAVIGAGISGLVAATTLTKSGVEVVLYEKEDYLGGDAKTVTHDDVYLDLGFMFFNRVTYPNLMEFFQSLGVEMEESDLSFSVSLDRGHGYEWGSRNGISRHLLCSKSYLRIYLHIRCRYLEDLEDNPDISRNETLGHFIESRGYSEVFQKAYLVRNELH</sequence>
<accession>A0ACC0P6L7</accession>
<reference evidence="1" key="1">
    <citation type="submission" date="2022-02" db="EMBL/GenBank/DDBJ databases">
        <title>Plant Genome Project.</title>
        <authorList>
            <person name="Zhang R.-G."/>
        </authorList>
    </citation>
    <scope>NUCLEOTIDE SEQUENCE</scope>
    <source>
        <strain evidence="1">AT1</strain>
    </source>
</reference>
<comment type="caution">
    <text evidence="1">The sequence shown here is derived from an EMBL/GenBank/DDBJ whole genome shotgun (WGS) entry which is preliminary data.</text>
</comment>
<proteinExistence type="predicted"/>
<organism evidence="1 2">
    <name type="scientific">Rhododendron molle</name>
    <name type="common">Chinese azalea</name>
    <name type="synonym">Azalea mollis</name>
    <dbReference type="NCBI Taxonomy" id="49168"/>
    <lineage>
        <taxon>Eukaryota</taxon>
        <taxon>Viridiplantae</taxon>
        <taxon>Streptophyta</taxon>
        <taxon>Embryophyta</taxon>
        <taxon>Tracheophyta</taxon>
        <taxon>Spermatophyta</taxon>
        <taxon>Magnoliopsida</taxon>
        <taxon>eudicotyledons</taxon>
        <taxon>Gunneridae</taxon>
        <taxon>Pentapetalae</taxon>
        <taxon>asterids</taxon>
        <taxon>Ericales</taxon>
        <taxon>Ericaceae</taxon>
        <taxon>Ericoideae</taxon>
        <taxon>Rhodoreae</taxon>
        <taxon>Rhododendron</taxon>
    </lineage>
</organism>
<keyword evidence="2" id="KW-1185">Reference proteome</keyword>
<name>A0ACC0P6L7_RHOML</name>
<gene>
    <name evidence="1" type="ORF">RHMOL_Rhmol04G0283100</name>
</gene>
<dbReference type="Proteomes" id="UP001062846">
    <property type="component" value="Chromosome 4"/>
</dbReference>
<evidence type="ECO:0000313" key="2">
    <source>
        <dbReference type="Proteomes" id="UP001062846"/>
    </source>
</evidence>